<name>A0A7Z7IPM2_9MYCO</name>
<reference evidence="1 3" key="1">
    <citation type="submission" date="2017-10" db="EMBL/GenBank/DDBJ databases">
        <authorList>
            <consortium name="Urmite Genomes"/>
        </authorList>
    </citation>
    <scope>NUCLEOTIDE SEQUENCE [LARGE SCALE GENOMIC DNA]</scope>
    <source>
        <strain evidence="1 3">FB-527</strain>
    </source>
</reference>
<keyword evidence="3" id="KW-1185">Reference proteome</keyword>
<comment type="caution">
    <text evidence="1">The sequence shown here is derived from an EMBL/GenBank/DDBJ whole genome shotgun (WGS) entry which is preliminary data.</text>
</comment>
<evidence type="ECO:0000313" key="1">
    <source>
        <dbReference type="EMBL" id="SOJ57524.1"/>
    </source>
</evidence>
<protein>
    <submittedName>
        <fullName evidence="1">Uncharacterized protein</fullName>
    </submittedName>
</protein>
<accession>A0A7Z7IPM2</accession>
<dbReference type="EMBL" id="OCTY01000002">
    <property type="protein sequence ID" value="SOJ57524.1"/>
    <property type="molecule type" value="Genomic_DNA"/>
</dbReference>
<dbReference type="Proteomes" id="UP000554965">
    <property type="component" value="Unassembled WGS sequence"/>
</dbReference>
<dbReference type="AlphaFoldDB" id="A0A7Z7IPM2"/>
<dbReference type="EMBL" id="OCTY01000002">
    <property type="protein sequence ID" value="SOJ57525.1"/>
    <property type="molecule type" value="Genomic_DNA"/>
</dbReference>
<gene>
    <name evidence="1" type="ORF">MSIMFB_05002</name>
    <name evidence="2" type="ORF">MSIMFB_05003</name>
</gene>
<sequence>MTHELLFTENESAYALVVSAMFVDDNLAE</sequence>
<evidence type="ECO:0000313" key="2">
    <source>
        <dbReference type="EMBL" id="SOJ57525.1"/>
    </source>
</evidence>
<organism evidence="1 3">
    <name type="scientific">Mycobacterium simulans</name>
    <dbReference type="NCBI Taxonomy" id="627089"/>
    <lineage>
        <taxon>Bacteria</taxon>
        <taxon>Bacillati</taxon>
        <taxon>Actinomycetota</taxon>
        <taxon>Actinomycetes</taxon>
        <taxon>Mycobacteriales</taxon>
        <taxon>Mycobacteriaceae</taxon>
        <taxon>Mycobacterium</taxon>
    </lineage>
</organism>
<proteinExistence type="predicted"/>
<evidence type="ECO:0000313" key="3">
    <source>
        <dbReference type="Proteomes" id="UP000554965"/>
    </source>
</evidence>